<sequence>MDPEAHFRKLERMYQQAPINAYFQPQLHVSERQATLTIPIRPEFFHAASAVHGAVYFKALDDVTFFAAQSVETRFFIVTVSFTLYFLRPVTSGVLKARGRLVHHAPRLLVAEGELYDERNRLIGRGSGTFMPSKILLSSEIGYQ</sequence>
<gene>
    <name evidence="3" type="ORF">SAMN04488087_1414</name>
</gene>
<protein>
    <submittedName>
        <fullName evidence="3">Uncharacterized domain 1-containing protein</fullName>
    </submittedName>
</protein>
<dbReference type="GO" id="GO:0016289">
    <property type="term" value="F:acyl-CoA hydrolase activity"/>
    <property type="evidence" value="ECO:0007669"/>
    <property type="project" value="UniProtKB-ARBA"/>
</dbReference>
<organism evidence="3 4">
    <name type="scientific">Rhodothermus profundi</name>
    <dbReference type="NCBI Taxonomy" id="633813"/>
    <lineage>
        <taxon>Bacteria</taxon>
        <taxon>Pseudomonadati</taxon>
        <taxon>Rhodothermota</taxon>
        <taxon>Rhodothermia</taxon>
        <taxon>Rhodothermales</taxon>
        <taxon>Rhodothermaceae</taxon>
        <taxon>Rhodothermus</taxon>
    </lineage>
</organism>
<name>A0A1M6TJC4_9BACT</name>
<dbReference type="NCBIfam" id="TIGR00369">
    <property type="entry name" value="unchar_dom_1"/>
    <property type="match status" value="1"/>
</dbReference>
<dbReference type="EMBL" id="FRAU01000004">
    <property type="protein sequence ID" value="SHK56858.1"/>
    <property type="molecule type" value="Genomic_DNA"/>
</dbReference>
<evidence type="ECO:0000256" key="1">
    <source>
        <dbReference type="ARBA" id="ARBA00022801"/>
    </source>
</evidence>
<dbReference type="Pfam" id="PF03061">
    <property type="entry name" value="4HBT"/>
    <property type="match status" value="1"/>
</dbReference>
<dbReference type="CDD" id="cd03443">
    <property type="entry name" value="PaaI_thioesterase"/>
    <property type="match status" value="1"/>
</dbReference>
<proteinExistence type="predicted"/>
<accession>A0A1M6TJC4</accession>
<reference evidence="4" key="1">
    <citation type="submission" date="2016-11" db="EMBL/GenBank/DDBJ databases">
        <authorList>
            <person name="Varghese N."/>
            <person name="Submissions S."/>
        </authorList>
    </citation>
    <scope>NUCLEOTIDE SEQUENCE [LARGE SCALE GENOMIC DNA]</scope>
    <source>
        <strain evidence="4">DSM 22212</strain>
    </source>
</reference>
<dbReference type="InterPro" id="IPR006683">
    <property type="entry name" value="Thioestr_dom"/>
</dbReference>
<evidence type="ECO:0000313" key="4">
    <source>
        <dbReference type="Proteomes" id="UP000185812"/>
    </source>
</evidence>
<dbReference type="InterPro" id="IPR029069">
    <property type="entry name" value="HotDog_dom_sf"/>
</dbReference>
<dbReference type="InterPro" id="IPR003736">
    <property type="entry name" value="PAAI_dom"/>
</dbReference>
<dbReference type="RefSeq" id="WP_072715276.1">
    <property type="nucleotide sequence ID" value="NZ_FRAU01000004.1"/>
</dbReference>
<evidence type="ECO:0000259" key="2">
    <source>
        <dbReference type="Pfam" id="PF03061"/>
    </source>
</evidence>
<dbReference type="AlphaFoldDB" id="A0A1M6TJC4"/>
<keyword evidence="4" id="KW-1185">Reference proteome</keyword>
<feature type="domain" description="Thioesterase" evidence="2">
    <location>
        <begin position="51"/>
        <end position="122"/>
    </location>
</feature>
<dbReference type="Proteomes" id="UP000185812">
    <property type="component" value="Unassembled WGS sequence"/>
</dbReference>
<evidence type="ECO:0000313" key="3">
    <source>
        <dbReference type="EMBL" id="SHK56858.1"/>
    </source>
</evidence>
<dbReference type="SUPFAM" id="SSF54637">
    <property type="entry name" value="Thioesterase/thiol ester dehydrase-isomerase"/>
    <property type="match status" value="1"/>
</dbReference>
<keyword evidence="1" id="KW-0378">Hydrolase</keyword>
<dbReference type="Gene3D" id="3.10.129.10">
    <property type="entry name" value="Hotdog Thioesterase"/>
    <property type="match status" value="1"/>
</dbReference>
<dbReference type="STRING" id="633813.SAMN04488087_1414"/>